<keyword evidence="3" id="KW-1185">Reference proteome</keyword>
<name>A0A8C6H534_MUSSI</name>
<protein>
    <submittedName>
        <fullName evidence="2">Uncharacterized protein</fullName>
    </submittedName>
</protein>
<evidence type="ECO:0000313" key="3">
    <source>
        <dbReference type="Proteomes" id="UP000694415"/>
    </source>
</evidence>
<dbReference type="Proteomes" id="UP000694415">
    <property type="component" value="Unplaced"/>
</dbReference>
<dbReference type="GeneTree" id="ENSGT00860000135993"/>
<dbReference type="AlphaFoldDB" id="A0A8C6H534"/>
<accession>A0A8C6H534</accession>
<reference evidence="2" key="2">
    <citation type="submission" date="2025-09" db="UniProtKB">
        <authorList>
            <consortium name="Ensembl"/>
        </authorList>
    </citation>
    <scope>IDENTIFICATION</scope>
</reference>
<feature type="compositionally biased region" description="Polar residues" evidence="1">
    <location>
        <begin position="56"/>
        <end position="80"/>
    </location>
</feature>
<reference evidence="2" key="1">
    <citation type="submission" date="2025-08" db="UniProtKB">
        <authorList>
            <consortium name="Ensembl"/>
        </authorList>
    </citation>
    <scope>IDENTIFICATION</scope>
</reference>
<organism evidence="2 3">
    <name type="scientific">Mus spicilegus</name>
    <name type="common">Mound-building mouse</name>
    <dbReference type="NCBI Taxonomy" id="10103"/>
    <lineage>
        <taxon>Eukaryota</taxon>
        <taxon>Metazoa</taxon>
        <taxon>Chordata</taxon>
        <taxon>Craniata</taxon>
        <taxon>Vertebrata</taxon>
        <taxon>Euteleostomi</taxon>
        <taxon>Mammalia</taxon>
        <taxon>Eutheria</taxon>
        <taxon>Euarchontoglires</taxon>
        <taxon>Glires</taxon>
        <taxon>Rodentia</taxon>
        <taxon>Myomorpha</taxon>
        <taxon>Muroidea</taxon>
        <taxon>Muridae</taxon>
        <taxon>Murinae</taxon>
        <taxon>Mus</taxon>
        <taxon>Mus</taxon>
    </lineage>
</organism>
<feature type="region of interest" description="Disordered" evidence="1">
    <location>
        <begin position="1"/>
        <end position="30"/>
    </location>
</feature>
<sequence>SLQPPLWSELSGRGDAPQPASFPPLPAFPVPGSLGRRRPFCLRPDIPGIAAHNCTFPGQETSPAGTRSHQASTPLPSGSTELADRSQMLRGPRYCPGFRPQVRVPAWALAAGPLVWAGVAPPPIAGGSVGKTCGFISPLASRVR</sequence>
<feature type="region of interest" description="Disordered" evidence="1">
    <location>
        <begin position="52"/>
        <end position="86"/>
    </location>
</feature>
<evidence type="ECO:0000313" key="2">
    <source>
        <dbReference type="Ensembl" id="ENSMSIP00000015544.1"/>
    </source>
</evidence>
<dbReference type="Ensembl" id="ENSMSIT00000019733.1">
    <property type="protein sequence ID" value="ENSMSIP00000015544.1"/>
    <property type="gene ID" value="ENSMSIG00000013353.1"/>
</dbReference>
<evidence type="ECO:0000256" key="1">
    <source>
        <dbReference type="SAM" id="MobiDB-lite"/>
    </source>
</evidence>
<feature type="compositionally biased region" description="Pro residues" evidence="1">
    <location>
        <begin position="20"/>
        <end position="29"/>
    </location>
</feature>
<proteinExistence type="predicted"/>